<keyword evidence="6" id="KW-1185">Reference proteome</keyword>
<dbReference type="Pfam" id="PF14361">
    <property type="entry name" value="RsbRD_N"/>
    <property type="match status" value="1"/>
</dbReference>
<gene>
    <name evidence="5" type="ORF">Atai01_08460</name>
</gene>
<dbReference type="AlphaFoldDB" id="A0A9W6QYA5"/>
<feature type="domain" description="CdaR GGDEF-like" evidence="4">
    <location>
        <begin position="198"/>
        <end position="304"/>
    </location>
</feature>
<dbReference type="PANTHER" id="PTHR33744:SF1">
    <property type="entry name" value="DNA-BINDING TRANSCRIPTIONAL ACTIVATOR ADER"/>
    <property type="match status" value="1"/>
</dbReference>
<dbReference type="InterPro" id="IPR042070">
    <property type="entry name" value="PucR_C-HTH_sf"/>
</dbReference>
<evidence type="ECO:0000313" key="6">
    <source>
        <dbReference type="Proteomes" id="UP001165136"/>
    </source>
</evidence>
<organism evidence="5 6">
    <name type="scientific">Amycolatopsis taiwanensis</name>
    <dbReference type="NCBI Taxonomy" id="342230"/>
    <lineage>
        <taxon>Bacteria</taxon>
        <taxon>Bacillati</taxon>
        <taxon>Actinomycetota</taxon>
        <taxon>Actinomycetes</taxon>
        <taxon>Pseudonocardiales</taxon>
        <taxon>Pseudonocardiaceae</taxon>
        <taxon>Amycolatopsis</taxon>
    </lineage>
</organism>
<dbReference type="Pfam" id="PF17853">
    <property type="entry name" value="GGDEF_2"/>
    <property type="match status" value="1"/>
</dbReference>
<reference evidence="5" key="1">
    <citation type="submission" date="2023-03" db="EMBL/GenBank/DDBJ databases">
        <title>Amycolatopsis taiwanensis NBRC 103393.</title>
        <authorList>
            <person name="Ichikawa N."/>
            <person name="Sato H."/>
            <person name="Tonouchi N."/>
        </authorList>
    </citation>
    <scope>NUCLEOTIDE SEQUENCE</scope>
    <source>
        <strain evidence="5">NBRC 103393</strain>
    </source>
</reference>
<comment type="similarity">
    <text evidence="1">Belongs to the CdaR family.</text>
</comment>
<dbReference type="PANTHER" id="PTHR33744">
    <property type="entry name" value="CARBOHYDRATE DIACID REGULATOR"/>
    <property type="match status" value="1"/>
</dbReference>
<feature type="domain" description="PucR C-terminal helix-turn-helix" evidence="2">
    <location>
        <begin position="360"/>
        <end position="412"/>
    </location>
</feature>
<proteinExistence type="inferred from homology"/>
<evidence type="ECO:0000313" key="5">
    <source>
        <dbReference type="EMBL" id="GLY64227.1"/>
    </source>
</evidence>
<feature type="domain" description="RsbT co-antagonist protein RsbRD N-terminal" evidence="3">
    <location>
        <begin position="47"/>
        <end position="164"/>
    </location>
</feature>
<dbReference type="Pfam" id="PF13556">
    <property type="entry name" value="HTH_30"/>
    <property type="match status" value="1"/>
</dbReference>
<protein>
    <recommendedName>
        <fullName evidence="7">PucR family transcriptional regulator</fullName>
    </recommendedName>
</protein>
<evidence type="ECO:0000259" key="2">
    <source>
        <dbReference type="Pfam" id="PF13556"/>
    </source>
</evidence>
<dbReference type="InterPro" id="IPR051448">
    <property type="entry name" value="CdaR-like_regulators"/>
</dbReference>
<evidence type="ECO:0000259" key="4">
    <source>
        <dbReference type="Pfam" id="PF17853"/>
    </source>
</evidence>
<comment type="caution">
    <text evidence="5">The sequence shown here is derived from an EMBL/GenBank/DDBJ whole genome shotgun (WGS) entry which is preliminary data.</text>
</comment>
<dbReference type="Proteomes" id="UP001165136">
    <property type="component" value="Unassembled WGS sequence"/>
</dbReference>
<dbReference type="InterPro" id="IPR025751">
    <property type="entry name" value="RsbRD_N_dom"/>
</dbReference>
<sequence>MSGSWLTKLSPAHTSVDVAVTIGTDAESVVSRLGEDALRWADFVGCEAAAKVIDTVPDLGSNAAHFRLIRRAIVSTVLRGVLLVAEGQADLITEEAREAVRDFARRGLQFTGVFRAIRVGQACIIEHFVQAVAAADLPNTATEMQRVLHVLLRAFDSFAGAIEAEFWNEYENGLAATAAARIQTIKKVLSGAVEGHAASEELGYPLDQRQLGIVAWSSGELGAATDATVRQTVSELLAALGAHRTLLVPVGAGAVWAWGTVPAADRLKTASVPTIPQDVDIAVGEPGEGTAGFRASHAEARAVERLLRLAARPNGSGVTFHQDTALAILMAADLDSARVFLRRTLGELLEEDPRTQEIRATIRCYLDEGRSLAKTAKRLQIARNTVTYRVHRAEELSGTSLSTHHLLVHAALVLNDYIDTSAE</sequence>
<dbReference type="Gene3D" id="1.10.10.2840">
    <property type="entry name" value="PucR C-terminal helix-turn-helix domain"/>
    <property type="match status" value="1"/>
</dbReference>
<evidence type="ECO:0008006" key="7">
    <source>
        <dbReference type="Google" id="ProtNLM"/>
    </source>
</evidence>
<dbReference type="EMBL" id="BSTI01000002">
    <property type="protein sequence ID" value="GLY64227.1"/>
    <property type="molecule type" value="Genomic_DNA"/>
</dbReference>
<dbReference type="InterPro" id="IPR041522">
    <property type="entry name" value="CdaR_GGDEF"/>
</dbReference>
<accession>A0A9W6QYA5</accession>
<name>A0A9W6QYA5_9PSEU</name>
<dbReference type="InterPro" id="IPR025736">
    <property type="entry name" value="PucR_C-HTH_dom"/>
</dbReference>
<evidence type="ECO:0000259" key="3">
    <source>
        <dbReference type="Pfam" id="PF14361"/>
    </source>
</evidence>
<evidence type="ECO:0000256" key="1">
    <source>
        <dbReference type="ARBA" id="ARBA00006754"/>
    </source>
</evidence>